<dbReference type="PANTHER" id="PTHR36724:SF1">
    <property type="entry name" value="COMPLEX 1 LYR-LIKE PROTEIN"/>
    <property type="match status" value="1"/>
</dbReference>
<feature type="non-terminal residue" evidence="3">
    <location>
        <position position="143"/>
    </location>
</feature>
<dbReference type="AlphaFoldDB" id="A0AAV0CMB0"/>
<dbReference type="Proteomes" id="UP001152523">
    <property type="component" value="Unassembled WGS sequence"/>
</dbReference>
<keyword evidence="4" id="KW-1185">Reference proteome</keyword>
<keyword evidence="1" id="KW-0472">Membrane</keyword>
<organism evidence="3 4">
    <name type="scientific">Cuscuta epithymum</name>
    <dbReference type="NCBI Taxonomy" id="186058"/>
    <lineage>
        <taxon>Eukaryota</taxon>
        <taxon>Viridiplantae</taxon>
        <taxon>Streptophyta</taxon>
        <taxon>Embryophyta</taxon>
        <taxon>Tracheophyta</taxon>
        <taxon>Spermatophyta</taxon>
        <taxon>Magnoliopsida</taxon>
        <taxon>eudicotyledons</taxon>
        <taxon>Gunneridae</taxon>
        <taxon>Pentapetalae</taxon>
        <taxon>asterids</taxon>
        <taxon>lamiids</taxon>
        <taxon>Solanales</taxon>
        <taxon>Convolvulaceae</taxon>
        <taxon>Cuscuteae</taxon>
        <taxon>Cuscuta</taxon>
        <taxon>Cuscuta subgen. Cuscuta</taxon>
    </lineage>
</organism>
<evidence type="ECO:0000256" key="1">
    <source>
        <dbReference type="SAM" id="Phobius"/>
    </source>
</evidence>
<evidence type="ECO:0000313" key="3">
    <source>
        <dbReference type="EMBL" id="CAH9080974.1"/>
    </source>
</evidence>
<reference evidence="3" key="1">
    <citation type="submission" date="2022-07" db="EMBL/GenBank/DDBJ databases">
        <authorList>
            <person name="Macas J."/>
            <person name="Novak P."/>
            <person name="Neumann P."/>
        </authorList>
    </citation>
    <scope>NUCLEOTIDE SEQUENCE</scope>
</reference>
<proteinExistence type="predicted"/>
<protein>
    <recommendedName>
        <fullName evidence="2">LYR motif containing domain-containing protein</fullName>
    </recommendedName>
</protein>
<keyword evidence="1" id="KW-1133">Transmembrane helix</keyword>
<name>A0AAV0CMB0_9ASTE</name>
<dbReference type="EMBL" id="CAMAPF010000035">
    <property type="protein sequence ID" value="CAH9080974.1"/>
    <property type="molecule type" value="Genomic_DNA"/>
</dbReference>
<gene>
    <name evidence="3" type="ORF">CEPIT_LOCUS7545</name>
</gene>
<dbReference type="InterPro" id="IPR056185">
    <property type="entry name" value="LYRM_2_plant"/>
</dbReference>
<feature type="transmembrane region" description="Helical" evidence="1">
    <location>
        <begin position="108"/>
        <end position="128"/>
    </location>
</feature>
<dbReference type="PANTHER" id="PTHR36724">
    <property type="entry name" value="COMPLEX 1 LYR-LIKE PROTEIN"/>
    <property type="match status" value="1"/>
</dbReference>
<evidence type="ECO:0000259" key="2">
    <source>
        <dbReference type="Pfam" id="PF23655"/>
    </source>
</evidence>
<sequence length="143" mass="17023">MGIIWATTEELARNRGKVLSLYRQMLRSLNSPSLRLSWLQKKAEAQAIFLLGADERSRHNIEDLIDAAEHTLSLLKKGNSQNTSKSKIMYCEMVRTNDCFIFRWNMFFMLKISFLSDLIFFFIVYYWFVNYERTDLLISYSFF</sequence>
<keyword evidence="1" id="KW-0812">Transmembrane</keyword>
<evidence type="ECO:0000313" key="4">
    <source>
        <dbReference type="Proteomes" id="UP001152523"/>
    </source>
</evidence>
<dbReference type="Pfam" id="PF23655">
    <property type="entry name" value="LYRM_2"/>
    <property type="match status" value="1"/>
</dbReference>
<feature type="domain" description="LYR motif containing" evidence="2">
    <location>
        <begin position="10"/>
        <end position="76"/>
    </location>
</feature>
<accession>A0AAV0CMB0</accession>
<comment type="caution">
    <text evidence="3">The sequence shown here is derived from an EMBL/GenBank/DDBJ whole genome shotgun (WGS) entry which is preliminary data.</text>
</comment>